<dbReference type="InterPro" id="IPR050410">
    <property type="entry name" value="CCR4/nocturin_mRNA_transcr"/>
</dbReference>
<dbReference type="InterPro" id="IPR036691">
    <property type="entry name" value="Endo/exonu/phosph_ase_sf"/>
</dbReference>
<keyword evidence="2" id="KW-0540">Nuclease</keyword>
<dbReference type="SUPFAM" id="SSF56219">
    <property type="entry name" value="DNase I-like"/>
    <property type="match status" value="1"/>
</dbReference>
<keyword evidence="2" id="KW-0378">Hydrolase</keyword>
<gene>
    <name evidence="2" type="ORF">Fadolivirus_2_10</name>
</gene>
<keyword evidence="2" id="KW-0255">Endonuclease</keyword>
<dbReference type="PANTHER" id="PTHR12121:SF36">
    <property type="entry name" value="ENDONUCLEASE_EXONUCLEASE_PHOSPHATASE DOMAIN-CONTAINING PROTEIN"/>
    <property type="match status" value="1"/>
</dbReference>
<dbReference type="GO" id="GO:0000175">
    <property type="term" value="F:3'-5'-RNA exonuclease activity"/>
    <property type="evidence" value="ECO:0007669"/>
    <property type="project" value="TreeGrafter"/>
</dbReference>
<evidence type="ECO:0000259" key="1">
    <source>
        <dbReference type="Pfam" id="PF03372"/>
    </source>
</evidence>
<proteinExistence type="predicted"/>
<dbReference type="Pfam" id="PF03372">
    <property type="entry name" value="Exo_endo_phos"/>
    <property type="match status" value="1"/>
</dbReference>
<feature type="domain" description="Endonuclease/exonuclease/phosphatase" evidence="1">
    <location>
        <begin position="9"/>
        <end position="247"/>
    </location>
</feature>
<name>A0A7D3V829_9VIRU</name>
<dbReference type="PANTHER" id="PTHR12121">
    <property type="entry name" value="CARBON CATABOLITE REPRESSOR PROTEIN 4"/>
    <property type="match status" value="1"/>
</dbReference>
<protein>
    <submittedName>
        <fullName evidence="2">Endonuclease/exonuclease/phosphatase superfamily</fullName>
    </submittedName>
</protein>
<dbReference type="GO" id="GO:0004519">
    <property type="term" value="F:endonuclease activity"/>
    <property type="evidence" value="ECO:0007669"/>
    <property type="project" value="UniProtKB-KW"/>
</dbReference>
<evidence type="ECO:0000313" key="2">
    <source>
        <dbReference type="EMBL" id="QKF94896.1"/>
    </source>
</evidence>
<keyword evidence="2" id="KW-0269">Exonuclease</keyword>
<reference evidence="2" key="1">
    <citation type="submission" date="2020-04" db="EMBL/GenBank/DDBJ databases">
        <title>Advantages and limits of metagenomic assembly and binning of a giant virus.</title>
        <authorList>
            <person name="Schulz F."/>
            <person name="Andreani J."/>
            <person name="Francis R."/>
            <person name="Boudjemaa H."/>
            <person name="Bou Khalil J.Y."/>
            <person name="Lee J."/>
            <person name="La Scola B."/>
            <person name="Woyke T."/>
        </authorList>
    </citation>
    <scope>NUCLEOTIDE SEQUENCE</scope>
    <source>
        <strain evidence="2">FV2/VV64</strain>
    </source>
</reference>
<dbReference type="EMBL" id="MT418681">
    <property type="protein sequence ID" value="QKF94896.1"/>
    <property type="molecule type" value="Genomic_DNA"/>
</dbReference>
<accession>A0A7D3V829</accession>
<dbReference type="InterPro" id="IPR005135">
    <property type="entry name" value="Endo/exonuclease/phosphatase"/>
</dbReference>
<dbReference type="Gene3D" id="3.60.10.10">
    <property type="entry name" value="Endonuclease/exonuclease/phosphatase"/>
    <property type="match status" value="1"/>
</dbReference>
<sequence>METHKLKVLSFNILANVFAHLKAYPQGVNEDLLDLRSRRCRILDVIQDHKQTADIICLQEVGESEFRYYHDYLYLNFTGFIALNSDRYKLDNIVDRSVFEPHGNAVFVRRELFDNISFLNVSLSDTGNSCAIVLCKHKYSNKRVRIASVHLDTDIKNKIRELNYLMDVVDIEYDIIDIVCGDFNFNGFNMLDIFEKNLFVDSIDYSYILNNKLYGKYYSPQYGFIDHIMTRNCLSSVGSIGNGNDTDIIKKNTVENINETLNRYGSNHLPIISYVYF</sequence>
<organism evidence="2">
    <name type="scientific">Fadolivirus 2</name>
    <dbReference type="NCBI Taxonomy" id="2740747"/>
    <lineage>
        <taxon>Viruses</taxon>
        <taxon>Varidnaviria</taxon>
        <taxon>Bamfordvirae</taxon>
        <taxon>Nucleocytoviricota</taxon>
        <taxon>Megaviricetes</taxon>
        <taxon>Imitervirales</taxon>
        <taxon>Mimiviridae</taxon>
        <taxon>Klosneuvirinae</taxon>
        <taxon>Fadolivirus</taxon>
    </lineage>
</organism>